<dbReference type="EMBL" id="KK914214">
    <property type="protein sequence ID" value="KDP46603.1"/>
    <property type="molecule type" value="Genomic_DNA"/>
</dbReference>
<keyword evidence="3" id="KW-1185">Reference proteome</keyword>
<feature type="region of interest" description="Disordered" evidence="1">
    <location>
        <begin position="1"/>
        <end position="81"/>
    </location>
</feature>
<name>A0A067LGX7_JATCU</name>
<accession>A0A067LGX7</accession>
<proteinExistence type="predicted"/>
<organism evidence="2 3">
    <name type="scientific">Jatropha curcas</name>
    <name type="common">Barbados nut</name>
    <dbReference type="NCBI Taxonomy" id="180498"/>
    <lineage>
        <taxon>Eukaryota</taxon>
        <taxon>Viridiplantae</taxon>
        <taxon>Streptophyta</taxon>
        <taxon>Embryophyta</taxon>
        <taxon>Tracheophyta</taxon>
        <taxon>Spermatophyta</taxon>
        <taxon>Magnoliopsida</taxon>
        <taxon>eudicotyledons</taxon>
        <taxon>Gunneridae</taxon>
        <taxon>Pentapetalae</taxon>
        <taxon>rosids</taxon>
        <taxon>fabids</taxon>
        <taxon>Malpighiales</taxon>
        <taxon>Euphorbiaceae</taxon>
        <taxon>Crotonoideae</taxon>
        <taxon>Jatropheae</taxon>
        <taxon>Jatropha</taxon>
    </lineage>
</organism>
<dbReference type="AlphaFoldDB" id="A0A067LGX7"/>
<reference evidence="2 3" key="1">
    <citation type="journal article" date="2014" name="PLoS ONE">
        <title>Global Analysis of Gene Expression Profiles in Physic Nut (Jatropha curcas L.) Seedlings Exposed to Salt Stress.</title>
        <authorList>
            <person name="Zhang L."/>
            <person name="Zhang C."/>
            <person name="Wu P."/>
            <person name="Chen Y."/>
            <person name="Li M."/>
            <person name="Jiang H."/>
            <person name="Wu G."/>
        </authorList>
    </citation>
    <scope>NUCLEOTIDE SEQUENCE [LARGE SCALE GENOMIC DNA]</scope>
    <source>
        <strain evidence="3">cv. GZQX0401</strain>
        <tissue evidence="2">Young leaves</tissue>
    </source>
</reference>
<gene>
    <name evidence="2" type="ORF">JCGZ_04537</name>
</gene>
<dbReference type="Proteomes" id="UP000027138">
    <property type="component" value="Unassembled WGS sequence"/>
</dbReference>
<evidence type="ECO:0000313" key="3">
    <source>
        <dbReference type="Proteomes" id="UP000027138"/>
    </source>
</evidence>
<evidence type="ECO:0000313" key="2">
    <source>
        <dbReference type="EMBL" id="KDP46603.1"/>
    </source>
</evidence>
<protein>
    <submittedName>
        <fullName evidence="2">Uncharacterized protein</fullName>
    </submittedName>
</protein>
<sequence>MDSGHQAHKLQVLDERSPPRASVYAVDAGGKRDRARNCRNAPNSFSGDSRRLRRIQAMRRGSPGAAERERTVSRFRPNEPPALKRAMDLSSLGDFEHFGVNLEEFCKMCDLSATVYGENPAGPKRQISPLLVRTVEMSFDS</sequence>
<evidence type="ECO:0000256" key="1">
    <source>
        <dbReference type="SAM" id="MobiDB-lite"/>
    </source>
</evidence>